<sequence length="58" mass="6066">MPGVVNVAGAGSIARAEGRREPTICLRAATAKLDAETEALKAKRARAQEEKSGERSGE</sequence>
<dbReference type="RefSeq" id="WP_272420978.1">
    <property type="nucleotide sequence ID" value="NZ_JAGTJJ010000012.1"/>
</dbReference>
<dbReference type="EMBL" id="JAGTJJ010000012">
    <property type="protein sequence ID" value="MDC3983158.1"/>
    <property type="molecule type" value="Genomic_DNA"/>
</dbReference>
<reference evidence="1 2" key="1">
    <citation type="submission" date="2021-04" db="EMBL/GenBank/DDBJ databases">
        <title>Genome analysis of Polyangium sp.</title>
        <authorList>
            <person name="Li Y."/>
            <person name="Wang J."/>
        </authorList>
    </citation>
    <scope>NUCLEOTIDE SEQUENCE [LARGE SCALE GENOMIC DNA]</scope>
    <source>
        <strain evidence="1 2">SDU14</strain>
    </source>
</reference>
<proteinExistence type="predicted"/>
<organism evidence="1 2">
    <name type="scientific">Polyangium jinanense</name>
    <dbReference type="NCBI Taxonomy" id="2829994"/>
    <lineage>
        <taxon>Bacteria</taxon>
        <taxon>Pseudomonadati</taxon>
        <taxon>Myxococcota</taxon>
        <taxon>Polyangia</taxon>
        <taxon>Polyangiales</taxon>
        <taxon>Polyangiaceae</taxon>
        <taxon>Polyangium</taxon>
    </lineage>
</organism>
<accession>A0A9X3X6C8</accession>
<evidence type="ECO:0000313" key="2">
    <source>
        <dbReference type="Proteomes" id="UP001151081"/>
    </source>
</evidence>
<protein>
    <submittedName>
        <fullName evidence="1">Uncharacterized protein</fullName>
    </submittedName>
</protein>
<dbReference type="Proteomes" id="UP001151081">
    <property type="component" value="Unassembled WGS sequence"/>
</dbReference>
<evidence type="ECO:0000313" key="1">
    <source>
        <dbReference type="EMBL" id="MDC3983158.1"/>
    </source>
</evidence>
<keyword evidence="2" id="KW-1185">Reference proteome</keyword>
<gene>
    <name evidence="1" type="ORF">KEG57_21785</name>
</gene>
<comment type="caution">
    <text evidence="1">The sequence shown here is derived from an EMBL/GenBank/DDBJ whole genome shotgun (WGS) entry which is preliminary data.</text>
</comment>
<name>A0A9X3X6C8_9BACT</name>
<dbReference type="AlphaFoldDB" id="A0A9X3X6C8"/>